<keyword evidence="13" id="KW-0830">Ubiquinone</keyword>
<comment type="similarity">
    <text evidence="2">Belongs to the complex I subunit 2 family.</text>
</comment>
<feature type="domain" description="NADH:quinone oxidoreductase/Mrp antiporter transmembrane" evidence="19">
    <location>
        <begin position="24"/>
        <end position="204"/>
    </location>
</feature>
<name>A0A0R7GSJ1_LIMFO</name>
<keyword evidence="8" id="KW-0999">Mitochondrion inner membrane</keyword>
<feature type="transmembrane region" description="Helical" evidence="18">
    <location>
        <begin position="136"/>
        <end position="160"/>
    </location>
</feature>
<evidence type="ECO:0000256" key="15">
    <source>
        <dbReference type="ARBA" id="ARBA00023136"/>
    </source>
</evidence>
<evidence type="ECO:0000256" key="7">
    <source>
        <dbReference type="ARBA" id="ARBA00022692"/>
    </source>
</evidence>
<evidence type="ECO:0000256" key="6">
    <source>
        <dbReference type="ARBA" id="ARBA00022660"/>
    </source>
</evidence>
<evidence type="ECO:0000256" key="5">
    <source>
        <dbReference type="ARBA" id="ARBA00022448"/>
    </source>
</evidence>
<feature type="transmembrane region" description="Helical" evidence="18">
    <location>
        <begin position="172"/>
        <end position="189"/>
    </location>
</feature>
<comment type="catalytic activity">
    <reaction evidence="17">
        <text>a ubiquinone + NADH + 5 H(+)(in) = a ubiquinol + NAD(+) + 4 H(+)(out)</text>
        <dbReference type="Rhea" id="RHEA:29091"/>
        <dbReference type="Rhea" id="RHEA-COMP:9565"/>
        <dbReference type="Rhea" id="RHEA-COMP:9566"/>
        <dbReference type="ChEBI" id="CHEBI:15378"/>
        <dbReference type="ChEBI" id="CHEBI:16389"/>
        <dbReference type="ChEBI" id="CHEBI:17976"/>
        <dbReference type="ChEBI" id="CHEBI:57540"/>
        <dbReference type="ChEBI" id="CHEBI:57945"/>
        <dbReference type="EC" id="7.1.1.2"/>
    </reaction>
</comment>
<dbReference type="RefSeq" id="YP_009192104.1">
    <property type="nucleotide sequence ID" value="NC_028706.1"/>
</dbReference>
<gene>
    <name evidence="20" type="primary">ND2</name>
</gene>
<keyword evidence="6" id="KW-0679">Respiratory chain</keyword>
<evidence type="ECO:0000313" key="20">
    <source>
        <dbReference type="EMBL" id="AKP18681.1"/>
    </source>
</evidence>
<evidence type="ECO:0000256" key="4">
    <source>
        <dbReference type="ARBA" id="ARBA00021008"/>
    </source>
</evidence>
<dbReference type="PANTHER" id="PTHR46552:SF1">
    <property type="entry name" value="NADH-UBIQUINONE OXIDOREDUCTASE CHAIN 2"/>
    <property type="match status" value="1"/>
</dbReference>
<dbReference type="CTD" id="4536"/>
<dbReference type="GeneID" id="26520982"/>
<proteinExistence type="inferred from homology"/>
<keyword evidence="14 20" id="KW-0496">Mitochondrion</keyword>
<feature type="transmembrane region" description="Helical" evidence="18">
    <location>
        <begin position="58"/>
        <end position="76"/>
    </location>
</feature>
<feature type="transmembrane region" description="Helical" evidence="18">
    <location>
        <begin position="263"/>
        <end position="285"/>
    </location>
</feature>
<evidence type="ECO:0000256" key="17">
    <source>
        <dbReference type="ARBA" id="ARBA00049551"/>
    </source>
</evidence>
<evidence type="ECO:0000256" key="8">
    <source>
        <dbReference type="ARBA" id="ARBA00022792"/>
    </source>
</evidence>
<keyword evidence="7 18" id="KW-0812">Transmembrane</keyword>
<dbReference type="AlphaFoldDB" id="A0A0R7GSJ1"/>
<evidence type="ECO:0000256" key="1">
    <source>
        <dbReference type="ARBA" id="ARBA00004448"/>
    </source>
</evidence>
<dbReference type="GO" id="GO:0008137">
    <property type="term" value="F:NADH dehydrogenase (ubiquinone) activity"/>
    <property type="evidence" value="ECO:0007669"/>
    <property type="project" value="UniProtKB-EC"/>
</dbReference>
<evidence type="ECO:0000259" key="19">
    <source>
        <dbReference type="Pfam" id="PF00361"/>
    </source>
</evidence>
<dbReference type="EMBL" id="KP756905">
    <property type="protein sequence ID" value="AKP18681.1"/>
    <property type="molecule type" value="Genomic_DNA"/>
</dbReference>
<dbReference type="Pfam" id="PF00361">
    <property type="entry name" value="Proton_antipo_M"/>
    <property type="match status" value="1"/>
</dbReference>
<dbReference type="InterPro" id="IPR001750">
    <property type="entry name" value="ND/Mrp_TM"/>
</dbReference>
<evidence type="ECO:0000256" key="2">
    <source>
        <dbReference type="ARBA" id="ARBA00007012"/>
    </source>
</evidence>
<evidence type="ECO:0000256" key="10">
    <source>
        <dbReference type="ARBA" id="ARBA00022982"/>
    </source>
</evidence>
<protein>
    <recommendedName>
        <fullName evidence="4">NADH-ubiquinone oxidoreductase chain 2</fullName>
        <ecNumber evidence="3">7.1.1.2</ecNumber>
    </recommendedName>
    <alternativeName>
        <fullName evidence="16">NADH dehydrogenase subunit 2</fullName>
    </alternativeName>
</protein>
<dbReference type="PANTHER" id="PTHR46552">
    <property type="entry name" value="NADH-UBIQUINONE OXIDOREDUCTASE CHAIN 2"/>
    <property type="match status" value="1"/>
</dbReference>
<dbReference type="GO" id="GO:0005743">
    <property type="term" value="C:mitochondrial inner membrane"/>
    <property type="evidence" value="ECO:0007669"/>
    <property type="project" value="UniProtKB-SubCell"/>
</dbReference>
<evidence type="ECO:0000256" key="12">
    <source>
        <dbReference type="ARBA" id="ARBA00023027"/>
    </source>
</evidence>
<evidence type="ECO:0000256" key="13">
    <source>
        <dbReference type="ARBA" id="ARBA00023075"/>
    </source>
</evidence>
<keyword evidence="10" id="KW-0249">Electron transport</keyword>
<accession>A0A0R7GSJ1</accession>
<feature type="transmembrane region" description="Helical" evidence="18">
    <location>
        <begin position="111"/>
        <end position="130"/>
    </location>
</feature>
<evidence type="ECO:0000256" key="9">
    <source>
        <dbReference type="ARBA" id="ARBA00022967"/>
    </source>
</evidence>
<reference evidence="20" key="1">
    <citation type="journal article" date="2015" name="Gene">
        <title>The complete mitochondrial genome of the golden mussel limnoperna fortunei and comparative mitogenomics of mytilidae.</title>
        <authorList>
            <person name="Uliano-Silva M."/>
            <person name="Alves Americo J."/>
            <person name="Costa I."/>
            <person name="Schomaker-Bastos A."/>
            <person name="de Freitas Rebelo M."/>
            <person name="Prosdocimi F."/>
        </authorList>
    </citation>
    <scope>NUCLEOTIDE SEQUENCE</scope>
</reference>
<dbReference type="GO" id="GO:0006120">
    <property type="term" value="P:mitochondrial electron transport, NADH to ubiquinone"/>
    <property type="evidence" value="ECO:0007669"/>
    <property type="project" value="TreeGrafter"/>
</dbReference>
<dbReference type="InterPro" id="IPR050175">
    <property type="entry name" value="Complex_I_Subunit_2"/>
</dbReference>
<keyword evidence="12" id="KW-0520">NAD</keyword>
<evidence type="ECO:0000256" key="18">
    <source>
        <dbReference type="SAM" id="Phobius"/>
    </source>
</evidence>
<keyword evidence="5" id="KW-0813">Transport</keyword>
<feature type="transmembrane region" description="Helical" evidence="18">
    <location>
        <begin position="82"/>
        <end position="99"/>
    </location>
</feature>
<keyword evidence="11 18" id="KW-1133">Transmembrane helix</keyword>
<organism evidence="20">
    <name type="scientific">Limnoperna fortunei</name>
    <name type="common">Golden mussel</name>
    <dbReference type="NCBI Taxonomy" id="356393"/>
    <lineage>
        <taxon>Eukaryota</taxon>
        <taxon>Metazoa</taxon>
        <taxon>Spiralia</taxon>
        <taxon>Lophotrochozoa</taxon>
        <taxon>Mollusca</taxon>
        <taxon>Bivalvia</taxon>
        <taxon>Autobranchia</taxon>
        <taxon>Pteriomorphia</taxon>
        <taxon>Mytilida</taxon>
        <taxon>Mytiloidea</taxon>
        <taxon>Mytilidae</taxon>
        <taxon>Arcuatulinae</taxon>
        <taxon>Limnoperna</taxon>
    </lineage>
</organism>
<feature type="transmembrane region" description="Helical" evidence="18">
    <location>
        <begin position="195"/>
        <end position="216"/>
    </location>
</feature>
<keyword evidence="15 18" id="KW-0472">Membrane</keyword>
<evidence type="ECO:0000256" key="11">
    <source>
        <dbReference type="ARBA" id="ARBA00022989"/>
    </source>
</evidence>
<geneLocation type="mitochondrion" evidence="20"/>
<evidence type="ECO:0000256" key="3">
    <source>
        <dbReference type="ARBA" id="ARBA00012944"/>
    </source>
</evidence>
<feature type="transmembrane region" description="Helical" evidence="18">
    <location>
        <begin position="228"/>
        <end position="257"/>
    </location>
</feature>
<feature type="transmembrane region" description="Helical" evidence="18">
    <location>
        <begin position="297"/>
        <end position="318"/>
    </location>
</feature>
<evidence type="ECO:0000256" key="14">
    <source>
        <dbReference type="ARBA" id="ARBA00023128"/>
    </source>
</evidence>
<evidence type="ECO:0000256" key="16">
    <source>
        <dbReference type="ARBA" id="ARBA00031028"/>
    </source>
</evidence>
<dbReference type="EC" id="7.1.1.2" evidence="3"/>
<comment type="subcellular location">
    <subcellularLocation>
        <location evidence="1">Mitochondrion inner membrane</location>
        <topology evidence="1">Multi-pass membrane protein</topology>
    </subcellularLocation>
</comment>
<sequence>MLNPVFFLSWVFLVVGGLLAIASDSYFMSWVGLELNTMGFMGVISVRDGLSPVVKIKYFIVQCLSSGMFLVSVLSLKTMDVYCYEFFVPVLVALGQLGLAFKAGLFPMHSWVPSTVLVSDWFTVWMVLGVQKFVPFMVLGVWVESSLVMVFIVGSSLVGSVGGLSQNFYRGLLAYSSIVHGAWLVLSALESVSLFVVYYLGYLFQLSFVTVAGWVGGLEGPGKGMGSLLGGLGMLSLSGLPPFGGFFFKVLIVMSVIKKSVLVFPILGSVLAAKFYLGASVSMLLSAWSFWDLRLKSVCWVFVMFNILVFVFFGHFFYNIL</sequence>
<keyword evidence="9" id="KW-1278">Translocase</keyword>